<feature type="non-terminal residue" evidence="2">
    <location>
        <position position="1"/>
    </location>
</feature>
<evidence type="ECO:0000256" key="1">
    <source>
        <dbReference type="SAM" id="MobiDB-lite"/>
    </source>
</evidence>
<proteinExistence type="predicted"/>
<evidence type="ECO:0000313" key="2">
    <source>
        <dbReference type="EMBL" id="KAK7479667.1"/>
    </source>
</evidence>
<gene>
    <name evidence="2" type="ORF">BaRGS_00029043</name>
</gene>
<feature type="region of interest" description="Disordered" evidence="1">
    <location>
        <begin position="64"/>
        <end position="87"/>
    </location>
</feature>
<dbReference type="AlphaFoldDB" id="A0ABD0JXC7"/>
<keyword evidence="3" id="KW-1185">Reference proteome</keyword>
<protein>
    <submittedName>
        <fullName evidence="2">Uncharacterized protein</fullName>
    </submittedName>
</protein>
<dbReference type="Proteomes" id="UP001519460">
    <property type="component" value="Unassembled WGS sequence"/>
</dbReference>
<dbReference type="EMBL" id="JACVVK020000297">
    <property type="protein sequence ID" value="KAK7479667.1"/>
    <property type="molecule type" value="Genomic_DNA"/>
</dbReference>
<name>A0ABD0JXC7_9CAEN</name>
<sequence length="163" mass="17989">HLVFLTRGQSERGAADPGSITGVVYRLQCQRSRATVGTASILYRLYRTPPAAVKGAAGMGATLPGRGAWRDPKSQPKPTFYGIVPTGTRRRSHGVALKASTSVQSPRRKSARTYVCWMIQEGKQPLTSFRCGDKRRSVLFKRTSLIPRRRRCLTVSCVQADLI</sequence>
<accession>A0ABD0JXC7</accession>
<evidence type="ECO:0000313" key="3">
    <source>
        <dbReference type="Proteomes" id="UP001519460"/>
    </source>
</evidence>
<organism evidence="2 3">
    <name type="scientific">Batillaria attramentaria</name>
    <dbReference type="NCBI Taxonomy" id="370345"/>
    <lineage>
        <taxon>Eukaryota</taxon>
        <taxon>Metazoa</taxon>
        <taxon>Spiralia</taxon>
        <taxon>Lophotrochozoa</taxon>
        <taxon>Mollusca</taxon>
        <taxon>Gastropoda</taxon>
        <taxon>Caenogastropoda</taxon>
        <taxon>Sorbeoconcha</taxon>
        <taxon>Cerithioidea</taxon>
        <taxon>Batillariidae</taxon>
        <taxon>Batillaria</taxon>
    </lineage>
</organism>
<comment type="caution">
    <text evidence="2">The sequence shown here is derived from an EMBL/GenBank/DDBJ whole genome shotgun (WGS) entry which is preliminary data.</text>
</comment>
<reference evidence="2 3" key="1">
    <citation type="journal article" date="2023" name="Sci. Data">
        <title>Genome assembly of the Korean intertidal mud-creeper Batillaria attramentaria.</title>
        <authorList>
            <person name="Patra A.K."/>
            <person name="Ho P.T."/>
            <person name="Jun S."/>
            <person name="Lee S.J."/>
            <person name="Kim Y."/>
            <person name="Won Y.J."/>
        </authorList>
    </citation>
    <scope>NUCLEOTIDE SEQUENCE [LARGE SCALE GENOMIC DNA]</scope>
    <source>
        <strain evidence="2">Wonlab-2016</strain>
    </source>
</reference>